<reference evidence="3" key="1">
    <citation type="submission" date="2014-04" db="EMBL/GenBank/DDBJ databases">
        <title>Evolutionary Origins and Diversification of the Mycorrhizal Mutualists.</title>
        <authorList>
            <consortium name="DOE Joint Genome Institute"/>
            <consortium name="Mycorrhizal Genomics Consortium"/>
            <person name="Kohler A."/>
            <person name="Kuo A."/>
            <person name="Nagy L.G."/>
            <person name="Floudas D."/>
            <person name="Copeland A."/>
            <person name="Barry K.W."/>
            <person name="Cichocki N."/>
            <person name="Veneault-Fourrey C."/>
            <person name="LaButti K."/>
            <person name="Lindquist E.A."/>
            <person name="Lipzen A."/>
            <person name="Lundell T."/>
            <person name="Morin E."/>
            <person name="Murat C."/>
            <person name="Riley R."/>
            <person name="Ohm R."/>
            <person name="Sun H."/>
            <person name="Tunlid A."/>
            <person name="Henrissat B."/>
            <person name="Grigoriev I.V."/>
            <person name="Hibbett D.S."/>
            <person name="Martin F."/>
        </authorList>
    </citation>
    <scope>NUCLEOTIDE SEQUENCE [LARGE SCALE GENOMIC DNA]</scope>
    <source>
        <strain evidence="3">FD-334 SS-4</strain>
    </source>
</reference>
<organism evidence="2 3">
    <name type="scientific">Hypholoma sublateritium (strain FD-334 SS-4)</name>
    <dbReference type="NCBI Taxonomy" id="945553"/>
    <lineage>
        <taxon>Eukaryota</taxon>
        <taxon>Fungi</taxon>
        <taxon>Dikarya</taxon>
        <taxon>Basidiomycota</taxon>
        <taxon>Agaricomycotina</taxon>
        <taxon>Agaricomycetes</taxon>
        <taxon>Agaricomycetidae</taxon>
        <taxon>Agaricales</taxon>
        <taxon>Agaricineae</taxon>
        <taxon>Strophariaceae</taxon>
        <taxon>Hypholoma</taxon>
    </lineage>
</organism>
<name>A0A0D2Q3Q0_HYPSF</name>
<evidence type="ECO:0000313" key="3">
    <source>
        <dbReference type="Proteomes" id="UP000054270"/>
    </source>
</evidence>
<protein>
    <submittedName>
        <fullName evidence="2">Uncharacterized protein</fullName>
    </submittedName>
</protein>
<feature type="transmembrane region" description="Helical" evidence="1">
    <location>
        <begin position="47"/>
        <end position="68"/>
    </location>
</feature>
<accession>A0A0D2Q3Q0</accession>
<keyword evidence="1" id="KW-0812">Transmembrane</keyword>
<proteinExistence type="predicted"/>
<dbReference type="EMBL" id="KN817528">
    <property type="protein sequence ID" value="KJA26220.1"/>
    <property type="molecule type" value="Genomic_DNA"/>
</dbReference>
<dbReference type="Proteomes" id="UP000054270">
    <property type="component" value="Unassembled WGS sequence"/>
</dbReference>
<gene>
    <name evidence="2" type="ORF">HYPSUDRAFT_36476</name>
</gene>
<dbReference type="AlphaFoldDB" id="A0A0D2Q3Q0"/>
<keyword evidence="1" id="KW-0472">Membrane</keyword>
<keyword evidence="1" id="KW-1133">Transmembrane helix</keyword>
<feature type="transmembrane region" description="Helical" evidence="1">
    <location>
        <begin position="20"/>
        <end position="40"/>
    </location>
</feature>
<sequence>MPPVSPASEALEEYSYMSRSLVGVLVVAIVAEVSMLLSAASPRVLKVIAQTVACAGVLGGSGYGLYLLG</sequence>
<evidence type="ECO:0000313" key="2">
    <source>
        <dbReference type="EMBL" id="KJA26220.1"/>
    </source>
</evidence>
<keyword evidence="3" id="KW-1185">Reference proteome</keyword>
<evidence type="ECO:0000256" key="1">
    <source>
        <dbReference type="SAM" id="Phobius"/>
    </source>
</evidence>